<reference evidence="11 12" key="1">
    <citation type="journal article" date="2013" name="PLoS Genet.">
        <title>The genome and development-dependent transcriptomes of Pyronema confluens: a window into fungal evolution.</title>
        <authorList>
            <person name="Traeger S."/>
            <person name="Altegoer F."/>
            <person name="Freitag M."/>
            <person name="Gabaldon T."/>
            <person name="Kempken F."/>
            <person name="Kumar A."/>
            <person name="Marcet-Houben M."/>
            <person name="Poggeler S."/>
            <person name="Stajich J.E."/>
            <person name="Nowrousian M."/>
        </authorList>
    </citation>
    <scope>NUCLEOTIDE SEQUENCE [LARGE SCALE GENOMIC DNA]</scope>
    <source>
        <strain evidence="12">CBS 100304</strain>
        <tissue evidence="11">Vegetative mycelium</tissue>
    </source>
</reference>
<feature type="transmembrane region" description="Helical" evidence="8">
    <location>
        <begin position="562"/>
        <end position="584"/>
    </location>
</feature>
<evidence type="ECO:0000313" key="12">
    <source>
        <dbReference type="Proteomes" id="UP000018144"/>
    </source>
</evidence>
<evidence type="ECO:0000256" key="9">
    <source>
        <dbReference type="SAM" id="SignalP"/>
    </source>
</evidence>
<dbReference type="GO" id="GO:0016020">
    <property type="term" value="C:membrane"/>
    <property type="evidence" value="ECO:0007669"/>
    <property type="project" value="UniProtKB-SubCell"/>
</dbReference>
<feature type="compositionally biased region" description="Low complexity" evidence="7">
    <location>
        <begin position="779"/>
        <end position="798"/>
    </location>
</feature>
<dbReference type="InterPro" id="IPR032800">
    <property type="entry name" value="TRP_N"/>
</dbReference>
<keyword evidence="3 8" id="KW-0812">Transmembrane</keyword>
<evidence type="ECO:0000256" key="5">
    <source>
        <dbReference type="ARBA" id="ARBA00022989"/>
    </source>
</evidence>
<dbReference type="eggNOG" id="ENOG502QSVZ">
    <property type="taxonomic scope" value="Eukaryota"/>
</dbReference>
<dbReference type="SMART" id="SM01320">
    <property type="entry name" value="TRP_N"/>
    <property type="match status" value="1"/>
</dbReference>
<keyword evidence="6 8" id="KW-0472">Membrane</keyword>
<keyword evidence="5 8" id="KW-1133">Transmembrane helix</keyword>
<feature type="domain" description="ML-like" evidence="10">
    <location>
        <begin position="32"/>
        <end position="172"/>
    </location>
</feature>
<keyword evidence="4 9" id="KW-0732">Signal</keyword>
<dbReference type="PANTHER" id="PTHR31145">
    <property type="entry name" value="INTEGRAL MEMBRANE PROTEIN (AFU_ORTHOLOGUE AFUA_7G01610)"/>
    <property type="match status" value="1"/>
</dbReference>
<organism evidence="11 12">
    <name type="scientific">Pyronema omphalodes (strain CBS 100304)</name>
    <name type="common">Pyronema confluens</name>
    <dbReference type="NCBI Taxonomy" id="1076935"/>
    <lineage>
        <taxon>Eukaryota</taxon>
        <taxon>Fungi</taxon>
        <taxon>Dikarya</taxon>
        <taxon>Ascomycota</taxon>
        <taxon>Pezizomycotina</taxon>
        <taxon>Pezizomycetes</taxon>
        <taxon>Pezizales</taxon>
        <taxon>Pyronemataceae</taxon>
        <taxon>Pyronema</taxon>
    </lineage>
</organism>
<feature type="transmembrane region" description="Helical" evidence="8">
    <location>
        <begin position="417"/>
        <end position="437"/>
    </location>
</feature>
<feature type="compositionally biased region" description="Polar residues" evidence="7">
    <location>
        <begin position="679"/>
        <end position="690"/>
    </location>
</feature>
<comment type="similarity">
    <text evidence="2">Belongs to the transient receptor potential (TRP) ion channel family.</text>
</comment>
<dbReference type="Pfam" id="PF14558">
    <property type="entry name" value="TRP_N"/>
    <property type="match status" value="1"/>
</dbReference>
<dbReference type="Pfam" id="PF06011">
    <property type="entry name" value="TRP"/>
    <property type="match status" value="1"/>
</dbReference>
<feature type="transmembrane region" description="Helical" evidence="8">
    <location>
        <begin position="363"/>
        <end position="388"/>
    </location>
</feature>
<feature type="chain" id="PRO_5004652031" evidence="9">
    <location>
        <begin position="31"/>
        <end position="813"/>
    </location>
</feature>
<evidence type="ECO:0000256" key="8">
    <source>
        <dbReference type="SAM" id="Phobius"/>
    </source>
</evidence>
<gene>
    <name evidence="11" type="ORF">PCON_13156</name>
</gene>
<evidence type="ECO:0000256" key="3">
    <source>
        <dbReference type="ARBA" id="ARBA00022692"/>
    </source>
</evidence>
<dbReference type="OrthoDB" id="5212126at2759"/>
<feature type="transmembrane region" description="Helical" evidence="8">
    <location>
        <begin position="590"/>
        <end position="623"/>
    </location>
</feature>
<feature type="compositionally biased region" description="Polar residues" evidence="7">
    <location>
        <begin position="804"/>
        <end position="813"/>
    </location>
</feature>
<name>U4L930_PYROM</name>
<evidence type="ECO:0000259" key="10">
    <source>
        <dbReference type="SMART" id="SM01320"/>
    </source>
</evidence>
<dbReference type="AlphaFoldDB" id="U4L930"/>
<evidence type="ECO:0000256" key="4">
    <source>
        <dbReference type="ARBA" id="ARBA00022729"/>
    </source>
</evidence>
<keyword evidence="12" id="KW-1185">Reference proteome</keyword>
<feature type="transmembrane region" description="Helical" evidence="8">
    <location>
        <begin position="506"/>
        <end position="526"/>
    </location>
</feature>
<dbReference type="OMA" id="FQAQAFI"/>
<dbReference type="Proteomes" id="UP000018144">
    <property type="component" value="Unassembled WGS sequence"/>
</dbReference>
<dbReference type="GO" id="GO:0055085">
    <property type="term" value="P:transmembrane transport"/>
    <property type="evidence" value="ECO:0007669"/>
    <property type="project" value="TreeGrafter"/>
</dbReference>
<accession>U4L930</accession>
<feature type="region of interest" description="Disordered" evidence="7">
    <location>
        <begin position="665"/>
        <end position="813"/>
    </location>
</feature>
<dbReference type="InterPro" id="IPR010308">
    <property type="entry name" value="TRP_C"/>
</dbReference>
<evidence type="ECO:0000313" key="11">
    <source>
        <dbReference type="EMBL" id="CCX13563.1"/>
    </source>
</evidence>
<feature type="signal peptide" evidence="9">
    <location>
        <begin position="1"/>
        <end position="30"/>
    </location>
</feature>
<dbReference type="STRING" id="1076935.U4L930"/>
<sequence length="813" mass="88791">MYSSLLSSPLGRIIPFLLLVSSWLSQGVTAGRIIQSTSLNPCMEDSLFSATLFNITFTPDDGMLRIKVNGISSLSGNVTAKLQLIAYGYTAMEKKLDPCAMKGFEGMCPMNTGQIMLNSNVDVGRGVADSVPSIAYQVPDLDGIARIIVNSTDLNKMVACVEAPLTNTKTVDQHGVGWATAIIAGMGLIASAITSGLGHSNTAAHVAANAVSLFGFFQAQAMIGMTAVKLPPIVSAWTQNFDWTMGIIEIGFMQDIFHWYIQATGGTPANLLNRLSEVSVRITKRSVDVSNEVPYVISRAAMYGFDQITPQFIEYSGGGMAPQPLGIYRRSNNDQKATTQNEVVSVSGIERVSFKAKIEHSNFFITGISFFVVFLVGIALGVCAFKWASEFAIKMKWIRGSKFQDFRNGWLTVLKGIMYRLVLIGFPQVVILCLWELTVQDSAGAMALAVCFFVSIVGILGYAAWKVIHIARRSVSLHKNPAYILYSDPAALNRWGFLYVQFRASAYYFIVPLLLYFLMKAMFIAFGQKSGTVQAFALLFIELVYLVAVIKMRPWMDKRTNYFNISICVINFLNCIFLLVFTGIFKSKSIVAGVMGVIFFVMNAAFALVLLLLVFASSIYALVSKNPDVRYQPMRDDRGSFIKSNSQMFPSTELDALGATARGDMKARDLGGDDDHDTFTNTPRTYNDPSQIPLPPSTATSGRAPSQFDAPRSPVDNSVSMFPASNVHDPSRSPYATQPQNGLPLLTPGGPRSPSVRTGANSPAPSQRSYEPPNPYPPNGGYQPSPYQPQAYQPQPQQQGGGINWQSGAGYSH</sequence>
<proteinExistence type="inferred from homology"/>
<evidence type="ECO:0000256" key="1">
    <source>
        <dbReference type="ARBA" id="ARBA00004141"/>
    </source>
</evidence>
<protein>
    <submittedName>
        <fullName evidence="11">Similar to Flavin carrier protein 2 acc. no. P39719</fullName>
    </submittedName>
</protein>
<evidence type="ECO:0000256" key="2">
    <source>
        <dbReference type="ARBA" id="ARBA00010642"/>
    </source>
</evidence>
<dbReference type="PANTHER" id="PTHR31145:SF2">
    <property type="entry name" value="FLAVIN CARRIER PROTEIN 2"/>
    <property type="match status" value="1"/>
</dbReference>
<feature type="compositionally biased region" description="Polar residues" evidence="7">
    <location>
        <begin position="755"/>
        <end position="769"/>
    </location>
</feature>
<dbReference type="GO" id="GO:0009272">
    <property type="term" value="P:fungal-type cell wall biogenesis"/>
    <property type="evidence" value="ECO:0007669"/>
    <property type="project" value="TreeGrafter"/>
</dbReference>
<feature type="transmembrane region" description="Helical" evidence="8">
    <location>
        <begin position="443"/>
        <end position="465"/>
    </location>
</feature>
<evidence type="ECO:0000256" key="6">
    <source>
        <dbReference type="ARBA" id="ARBA00023136"/>
    </source>
</evidence>
<comment type="subcellular location">
    <subcellularLocation>
        <location evidence="1">Membrane</location>
        <topology evidence="1">Multi-pass membrane protein</topology>
    </subcellularLocation>
</comment>
<dbReference type="EMBL" id="HF935853">
    <property type="protein sequence ID" value="CCX13563.1"/>
    <property type="molecule type" value="Genomic_DNA"/>
</dbReference>
<evidence type="ECO:0000256" key="7">
    <source>
        <dbReference type="SAM" id="MobiDB-lite"/>
    </source>
</evidence>
<dbReference type="InterPro" id="IPR040241">
    <property type="entry name" value="TRP_Flc/Pkd2-like"/>
</dbReference>
<feature type="transmembrane region" description="Helical" evidence="8">
    <location>
        <begin position="532"/>
        <end position="550"/>
    </location>
</feature>